<name>A0A8E2EVW7_9PEZI</name>
<proteinExistence type="predicted"/>
<feature type="non-terminal residue" evidence="1">
    <location>
        <position position="138"/>
    </location>
</feature>
<dbReference type="EMBL" id="KV750187">
    <property type="protein sequence ID" value="OCL05892.1"/>
    <property type="molecule type" value="Genomic_DNA"/>
</dbReference>
<feature type="non-terminal residue" evidence="1">
    <location>
        <position position="1"/>
    </location>
</feature>
<dbReference type="AlphaFoldDB" id="A0A8E2EVW7"/>
<keyword evidence="2" id="KW-1185">Reference proteome</keyword>
<accession>A0A8E2EVW7</accession>
<evidence type="ECO:0000313" key="1">
    <source>
        <dbReference type="EMBL" id="OCL05892.1"/>
    </source>
</evidence>
<gene>
    <name evidence="1" type="ORF">AOQ84DRAFT_272989</name>
</gene>
<protein>
    <submittedName>
        <fullName evidence="1">Uncharacterized protein</fullName>
    </submittedName>
</protein>
<reference evidence="1 2" key="1">
    <citation type="journal article" date="2016" name="Nat. Commun.">
        <title>Ectomycorrhizal ecology is imprinted in the genome of the dominant symbiotic fungus Cenococcum geophilum.</title>
        <authorList>
            <consortium name="DOE Joint Genome Institute"/>
            <person name="Peter M."/>
            <person name="Kohler A."/>
            <person name="Ohm R.A."/>
            <person name="Kuo A."/>
            <person name="Krutzmann J."/>
            <person name="Morin E."/>
            <person name="Arend M."/>
            <person name="Barry K.W."/>
            <person name="Binder M."/>
            <person name="Choi C."/>
            <person name="Clum A."/>
            <person name="Copeland A."/>
            <person name="Grisel N."/>
            <person name="Haridas S."/>
            <person name="Kipfer T."/>
            <person name="LaButti K."/>
            <person name="Lindquist E."/>
            <person name="Lipzen A."/>
            <person name="Maire R."/>
            <person name="Meier B."/>
            <person name="Mihaltcheva S."/>
            <person name="Molinier V."/>
            <person name="Murat C."/>
            <person name="Poggeler S."/>
            <person name="Quandt C.A."/>
            <person name="Sperisen C."/>
            <person name="Tritt A."/>
            <person name="Tisserant E."/>
            <person name="Crous P.W."/>
            <person name="Henrissat B."/>
            <person name="Nehls U."/>
            <person name="Egli S."/>
            <person name="Spatafora J.W."/>
            <person name="Grigoriev I.V."/>
            <person name="Martin F.M."/>
        </authorList>
    </citation>
    <scope>NUCLEOTIDE SEQUENCE [LARGE SCALE GENOMIC DNA]</scope>
    <source>
        <strain evidence="1 2">CBS 207.34</strain>
    </source>
</reference>
<dbReference type="Proteomes" id="UP000250140">
    <property type="component" value="Unassembled WGS sequence"/>
</dbReference>
<organism evidence="1 2">
    <name type="scientific">Glonium stellatum</name>
    <dbReference type="NCBI Taxonomy" id="574774"/>
    <lineage>
        <taxon>Eukaryota</taxon>
        <taxon>Fungi</taxon>
        <taxon>Dikarya</taxon>
        <taxon>Ascomycota</taxon>
        <taxon>Pezizomycotina</taxon>
        <taxon>Dothideomycetes</taxon>
        <taxon>Pleosporomycetidae</taxon>
        <taxon>Gloniales</taxon>
        <taxon>Gloniaceae</taxon>
        <taxon>Glonium</taxon>
    </lineage>
</organism>
<evidence type="ECO:0000313" key="2">
    <source>
        <dbReference type="Proteomes" id="UP000250140"/>
    </source>
</evidence>
<sequence>YIYIFKEPAALAHLLDACSQSGSNPLIAIRHIRLCILAPLSDVSLTELELNGGVDGPNVSSLVESWRSVFRQMPAENSIRSVQFDMSCAEQPIELREIVRLLQHISTLMNLKSQQAIRCSVTGCKKEEKRVWLEKSLV</sequence>
<dbReference type="OrthoDB" id="3693712at2759"/>